<name>A0A170URB8_TRIIF</name>
<protein>
    <submittedName>
        <fullName evidence="2">Topoisomerase</fullName>
        <ecNumber evidence="2">3.6.1.15</ecNumber>
        <ecNumber evidence="2">3.6.1.3</ecNumber>
        <ecNumber evidence="2">5.99.1.2</ecNumber>
        <ecNumber evidence="2">5.99.1.3</ecNumber>
    </submittedName>
</protein>
<dbReference type="GO" id="GO:0017111">
    <property type="term" value="F:ribonucleoside triphosphate phosphatase activity"/>
    <property type="evidence" value="ECO:0007669"/>
    <property type="project" value="UniProtKB-EC"/>
</dbReference>
<keyword evidence="2" id="KW-0378">Hydrolase</keyword>
<dbReference type="EC" id="3.6.1.3" evidence="2"/>
<dbReference type="EC" id="5.99.1.3" evidence="2"/>
<dbReference type="EC" id="3.6.1.15" evidence="2"/>
<evidence type="ECO:0000256" key="1">
    <source>
        <dbReference type="SAM" id="MobiDB-lite"/>
    </source>
</evidence>
<evidence type="ECO:0000313" key="2">
    <source>
        <dbReference type="EMBL" id="JAR96048.1"/>
    </source>
</evidence>
<proteinExistence type="predicted"/>
<sequence length="21" mass="2661">MHILQKSLKKEKLCQKKRKRH</sequence>
<reference evidence="2" key="1">
    <citation type="submission" date="2016-04" db="EMBL/GenBank/DDBJ databases">
        <authorList>
            <person name="Calderon-Fernandez G.M.Sr."/>
        </authorList>
    </citation>
    <scope>NUCLEOTIDE SEQUENCE</scope>
    <source>
        <strain evidence="2">Int1</strain>
        <tissue evidence="2">Integument</tissue>
    </source>
</reference>
<dbReference type="GO" id="GO:0016853">
    <property type="term" value="F:isomerase activity"/>
    <property type="evidence" value="ECO:0007669"/>
    <property type="project" value="UniProtKB-KW"/>
</dbReference>
<keyword evidence="2" id="KW-0413">Isomerase</keyword>
<organism evidence="2">
    <name type="scientific">Triatoma infestans</name>
    <name type="common">Assassin bug</name>
    <dbReference type="NCBI Taxonomy" id="30076"/>
    <lineage>
        <taxon>Eukaryota</taxon>
        <taxon>Metazoa</taxon>
        <taxon>Ecdysozoa</taxon>
        <taxon>Arthropoda</taxon>
        <taxon>Hexapoda</taxon>
        <taxon>Insecta</taxon>
        <taxon>Pterygota</taxon>
        <taxon>Neoptera</taxon>
        <taxon>Paraneoptera</taxon>
        <taxon>Hemiptera</taxon>
        <taxon>Heteroptera</taxon>
        <taxon>Panheteroptera</taxon>
        <taxon>Cimicomorpha</taxon>
        <taxon>Reduviidae</taxon>
        <taxon>Triatominae</taxon>
        <taxon>Triatoma</taxon>
    </lineage>
</organism>
<feature type="region of interest" description="Disordered" evidence="1">
    <location>
        <begin position="1"/>
        <end position="21"/>
    </location>
</feature>
<reference evidence="2" key="2">
    <citation type="journal article" date="2017" name="J. Med. Entomol.">
        <title>Transcriptome Analysis of the Triatoma infestans (Hemiptera: Reduviidae) Integument.</title>
        <authorList>
            <person name="Calderon-Fernandez G.M."/>
            <person name="Moriconi D.E."/>
            <person name="Dulbecco A.B."/>
            <person name="Juarez M.P."/>
        </authorList>
    </citation>
    <scope>NUCLEOTIDE SEQUENCE</scope>
    <source>
        <strain evidence="2">Int1</strain>
        <tissue evidence="2">Integument</tissue>
    </source>
</reference>
<dbReference type="EMBL" id="GEMB01007329">
    <property type="protein sequence ID" value="JAR96048.1"/>
    <property type="molecule type" value="Transcribed_RNA"/>
</dbReference>
<dbReference type="AlphaFoldDB" id="A0A170URB8"/>
<dbReference type="EC" id="5.99.1.2" evidence="2"/>
<accession>A0A170URB8</accession>